<accession>A0A7W9L931</accession>
<name>A0A7W9L931_9ACTN</name>
<comment type="similarity">
    <text evidence="1">Belongs to the sigma-70 factor family. ECF subfamily.</text>
</comment>
<comment type="caution">
    <text evidence="8">The sequence shown here is derived from an EMBL/GenBank/DDBJ whole genome shotgun (WGS) entry which is preliminary data.</text>
</comment>
<keyword evidence="3" id="KW-0731">Sigma factor</keyword>
<dbReference type="Gene3D" id="1.10.10.10">
    <property type="entry name" value="Winged helix-like DNA-binding domain superfamily/Winged helix DNA-binding domain"/>
    <property type="match status" value="1"/>
</dbReference>
<proteinExistence type="inferred from homology"/>
<dbReference type="Pfam" id="PF04542">
    <property type="entry name" value="Sigma70_r2"/>
    <property type="match status" value="1"/>
</dbReference>
<dbReference type="GO" id="GO:0006352">
    <property type="term" value="P:DNA-templated transcription initiation"/>
    <property type="evidence" value="ECO:0007669"/>
    <property type="project" value="InterPro"/>
</dbReference>
<evidence type="ECO:0000256" key="1">
    <source>
        <dbReference type="ARBA" id="ARBA00010641"/>
    </source>
</evidence>
<feature type="domain" description="RNA polymerase sigma-70 region 2" evidence="6">
    <location>
        <begin position="12"/>
        <end position="73"/>
    </location>
</feature>
<keyword evidence="9" id="KW-1185">Reference proteome</keyword>
<dbReference type="SUPFAM" id="SSF88946">
    <property type="entry name" value="Sigma2 domain of RNA polymerase sigma factors"/>
    <property type="match status" value="1"/>
</dbReference>
<dbReference type="InterPro" id="IPR014284">
    <property type="entry name" value="RNA_pol_sigma-70_dom"/>
</dbReference>
<evidence type="ECO:0000256" key="3">
    <source>
        <dbReference type="ARBA" id="ARBA00023082"/>
    </source>
</evidence>
<gene>
    <name evidence="8" type="ORF">HD596_001910</name>
</gene>
<feature type="domain" description="RNA polymerase sigma factor 70 region 4 type 2" evidence="7">
    <location>
        <begin position="98"/>
        <end position="150"/>
    </location>
</feature>
<dbReference type="RefSeq" id="WP_185068881.1">
    <property type="nucleotide sequence ID" value="NZ_JACHMB010000001.1"/>
</dbReference>
<dbReference type="InterPro" id="IPR013249">
    <property type="entry name" value="RNA_pol_sigma70_r4_t2"/>
</dbReference>
<dbReference type="NCBIfam" id="TIGR02937">
    <property type="entry name" value="sigma70-ECF"/>
    <property type="match status" value="1"/>
</dbReference>
<dbReference type="Gene3D" id="1.10.1740.10">
    <property type="match status" value="1"/>
</dbReference>
<dbReference type="GO" id="GO:0016987">
    <property type="term" value="F:sigma factor activity"/>
    <property type="evidence" value="ECO:0007669"/>
    <property type="project" value="UniProtKB-KW"/>
</dbReference>
<dbReference type="EMBL" id="JACHMB010000001">
    <property type="protein sequence ID" value="MBB5775154.1"/>
    <property type="molecule type" value="Genomic_DNA"/>
</dbReference>
<dbReference type="InterPro" id="IPR013324">
    <property type="entry name" value="RNA_pol_sigma_r3/r4-like"/>
</dbReference>
<dbReference type="NCBIfam" id="TIGR02983">
    <property type="entry name" value="SigE-fam_strep"/>
    <property type="match status" value="1"/>
</dbReference>
<dbReference type="CDD" id="cd06171">
    <property type="entry name" value="Sigma70_r4"/>
    <property type="match status" value="1"/>
</dbReference>
<dbReference type="InterPro" id="IPR036388">
    <property type="entry name" value="WH-like_DNA-bd_sf"/>
</dbReference>
<evidence type="ECO:0000259" key="6">
    <source>
        <dbReference type="Pfam" id="PF04542"/>
    </source>
</evidence>
<keyword evidence="4" id="KW-0238">DNA-binding</keyword>
<evidence type="ECO:0000256" key="5">
    <source>
        <dbReference type="ARBA" id="ARBA00023163"/>
    </source>
</evidence>
<organism evidence="8 9">
    <name type="scientific">Nonomuraea jabiensis</name>
    <dbReference type="NCBI Taxonomy" id="882448"/>
    <lineage>
        <taxon>Bacteria</taxon>
        <taxon>Bacillati</taxon>
        <taxon>Actinomycetota</taxon>
        <taxon>Actinomycetes</taxon>
        <taxon>Streptosporangiales</taxon>
        <taxon>Streptosporangiaceae</taxon>
        <taxon>Nonomuraea</taxon>
    </lineage>
</organism>
<reference evidence="8 9" key="1">
    <citation type="submission" date="2020-08" db="EMBL/GenBank/DDBJ databases">
        <title>Sequencing the genomes of 1000 actinobacteria strains.</title>
        <authorList>
            <person name="Klenk H.-P."/>
        </authorList>
    </citation>
    <scope>NUCLEOTIDE SEQUENCE [LARGE SCALE GENOMIC DNA]</scope>
    <source>
        <strain evidence="8 9">DSM 45507</strain>
    </source>
</reference>
<dbReference type="PANTHER" id="PTHR43133:SF50">
    <property type="entry name" value="ECF RNA POLYMERASE SIGMA FACTOR SIGM"/>
    <property type="match status" value="1"/>
</dbReference>
<keyword evidence="2" id="KW-0805">Transcription regulation</keyword>
<sequence>MHEQFDAYVAARYERLKHTAYLLTGNRATAEDLVQTALAKAWVAWKRIEGDPDRYVHRIIVNTHTSWWRRKWRAELPAPQLPDRADPRDFTNEVGRWQELREAVAGLSDRQRAIIVLHYYEELTLMQCADALGCSLGTVKTQLTRALKRLRVQSELQIEGTK</sequence>
<dbReference type="InterPro" id="IPR039425">
    <property type="entry name" value="RNA_pol_sigma-70-like"/>
</dbReference>
<dbReference type="Proteomes" id="UP000579153">
    <property type="component" value="Unassembled WGS sequence"/>
</dbReference>
<evidence type="ECO:0000259" key="7">
    <source>
        <dbReference type="Pfam" id="PF08281"/>
    </source>
</evidence>
<dbReference type="GO" id="GO:0003677">
    <property type="term" value="F:DNA binding"/>
    <property type="evidence" value="ECO:0007669"/>
    <property type="project" value="UniProtKB-KW"/>
</dbReference>
<protein>
    <submittedName>
        <fullName evidence="8">RNA polymerase sigma-70 factor (Sigma-E family)</fullName>
    </submittedName>
</protein>
<evidence type="ECO:0000256" key="4">
    <source>
        <dbReference type="ARBA" id="ARBA00023125"/>
    </source>
</evidence>
<dbReference type="InterPro" id="IPR014325">
    <property type="entry name" value="RNA_pol_sigma-E_actinobac"/>
</dbReference>
<dbReference type="InterPro" id="IPR007627">
    <property type="entry name" value="RNA_pol_sigma70_r2"/>
</dbReference>
<keyword evidence="5" id="KW-0804">Transcription</keyword>
<dbReference type="AlphaFoldDB" id="A0A7W9L931"/>
<dbReference type="InterPro" id="IPR013325">
    <property type="entry name" value="RNA_pol_sigma_r2"/>
</dbReference>
<evidence type="ECO:0000256" key="2">
    <source>
        <dbReference type="ARBA" id="ARBA00023015"/>
    </source>
</evidence>
<dbReference type="PANTHER" id="PTHR43133">
    <property type="entry name" value="RNA POLYMERASE ECF-TYPE SIGMA FACTO"/>
    <property type="match status" value="1"/>
</dbReference>
<dbReference type="Pfam" id="PF08281">
    <property type="entry name" value="Sigma70_r4_2"/>
    <property type="match status" value="1"/>
</dbReference>
<dbReference type="SUPFAM" id="SSF88659">
    <property type="entry name" value="Sigma3 and sigma4 domains of RNA polymerase sigma factors"/>
    <property type="match status" value="1"/>
</dbReference>
<evidence type="ECO:0000313" key="8">
    <source>
        <dbReference type="EMBL" id="MBB5775154.1"/>
    </source>
</evidence>
<evidence type="ECO:0000313" key="9">
    <source>
        <dbReference type="Proteomes" id="UP000579153"/>
    </source>
</evidence>